<keyword evidence="2" id="KW-1185">Reference proteome</keyword>
<dbReference type="AlphaFoldDB" id="A0A6A4I3D4"/>
<reference evidence="1" key="1">
    <citation type="journal article" date="2019" name="Environ. Microbiol.">
        <title>Fungal ecological strategies reflected in gene transcription - a case study of two litter decomposers.</title>
        <authorList>
            <person name="Barbi F."/>
            <person name="Kohler A."/>
            <person name="Barry K."/>
            <person name="Baskaran P."/>
            <person name="Daum C."/>
            <person name="Fauchery L."/>
            <person name="Ihrmark K."/>
            <person name="Kuo A."/>
            <person name="LaButti K."/>
            <person name="Lipzen A."/>
            <person name="Morin E."/>
            <person name="Grigoriev I.V."/>
            <person name="Henrissat B."/>
            <person name="Lindahl B."/>
            <person name="Martin F."/>
        </authorList>
    </citation>
    <scope>NUCLEOTIDE SEQUENCE</scope>
    <source>
        <strain evidence="1">JB14</strain>
    </source>
</reference>
<dbReference type="EMBL" id="ML769416">
    <property type="protein sequence ID" value="KAE9404453.1"/>
    <property type="molecule type" value="Genomic_DNA"/>
</dbReference>
<organism evidence="1 2">
    <name type="scientific">Gymnopus androsaceus JB14</name>
    <dbReference type="NCBI Taxonomy" id="1447944"/>
    <lineage>
        <taxon>Eukaryota</taxon>
        <taxon>Fungi</taxon>
        <taxon>Dikarya</taxon>
        <taxon>Basidiomycota</taxon>
        <taxon>Agaricomycotina</taxon>
        <taxon>Agaricomycetes</taxon>
        <taxon>Agaricomycetidae</taxon>
        <taxon>Agaricales</taxon>
        <taxon>Marasmiineae</taxon>
        <taxon>Omphalotaceae</taxon>
        <taxon>Gymnopus</taxon>
    </lineage>
</organism>
<gene>
    <name evidence="1" type="ORF">BT96DRAFT_418324</name>
</gene>
<accession>A0A6A4I3D4</accession>
<name>A0A6A4I3D4_9AGAR</name>
<proteinExistence type="predicted"/>
<dbReference type="Proteomes" id="UP000799118">
    <property type="component" value="Unassembled WGS sequence"/>
</dbReference>
<protein>
    <submittedName>
        <fullName evidence="1">Uncharacterized protein</fullName>
    </submittedName>
</protein>
<evidence type="ECO:0000313" key="2">
    <source>
        <dbReference type="Proteomes" id="UP000799118"/>
    </source>
</evidence>
<evidence type="ECO:0000313" key="1">
    <source>
        <dbReference type="EMBL" id="KAE9404453.1"/>
    </source>
</evidence>
<sequence length="56" mass="6813">MSFRKFTESLIFKWSEFISFLLFSVILRKSIFQIVTKIIYLPHASVRLKHNYWQCA</sequence>